<proteinExistence type="predicted"/>
<dbReference type="EMBL" id="RHHT01000031">
    <property type="protein sequence ID" value="RNB77446.1"/>
    <property type="molecule type" value="Genomic_DNA"/>
</dbReference>
<evidence type="ECO:0000313" key="2">
    <source>
        <dbReference type="Proteomes" id="UP000281915"/>
    </source>
</evidence>
<organism evidence="1 2">
    <name type="scientific">Brevibacillus panacihumi</name>
    <dbReference type="NCBI Taxonomy" id="497735"/>
    <lineage>
        <taxon>Bacteria</taxon>
        <taxon>Bacillati</taxon>
        <taxon>Bacillota</taxon>
        <taxon>Bacilli</taxon>
        <taxon>Bacillales</taxon>
        <taxon>Paenibacillaceae</taxon>
        <taxon>Brevibacillus</taxon>
    </lineage>
</organism>
<sequence length="351" mass="39862">MKSSFRAYLFRILVAGLLVTGCSQDQTVRSDMRGSIETELGAVEKVTVMSTDGQEIPLNMPVFLEELAEQGNELEVSPDPLKQEDVRFTLVLYRKNLAPLVVSIGEKASQYGDRTFRGPGAIRFYEWIHRQTGLGIVSQEMNSIFLTAEDLSSTKLLLDSERDVVKQILREADPEREQGKRQYPLHPYYRMRIHSNERPMEVTVLTPTLISIPFGRETHIYHVEGSLFSQLTSWLPPQEKAADPLEKLFKATKLRVEATETEQIENKEIDLTATTIKQGMAHEIVRTIKGAASLAEAPAQPGKPRFVLHFVTGDSTRFVTIYPHYFQFENSWFSHNQADQYILKLLDSSGK</sequence>
<name>A0A3M8CNW6_9BACL</name>
<dbReference type="RefSeq" id="WP_122914197.1">
    <property type="nucleotide sequence ID" value="NZ_RHHT01000031.1"/>
</dbReference>
<dbReference type="PROSITE" id="PS51257">
    <property type="entry name" value="PROKAR_LIPOPROTEIN"/>
    <property type="match status" value="1"/>
</dbReference>
<dbReference type="Proteomes" id="UP000281915">
    <property type="component" value="Unassembled WGS sequence"/>
</dbReference>
<accession>A0A3M8CNW6</accession>
<reference evidence="1 2" key="1">
    <citation type="submission" date="2018-10" db="EMBL/GenBank/DDBJ databases">
        <title>Phylogenomics of Brevibacillus.</title>
        <authorList>
            <person name="Dunlap C."/>
        </authorList>
    </citation>
    <scope>NUCLEOTIDE SEQUENCE [LARGE SCALE GENOMIC DNA]</scope>
    <source>
        <strain evidence="1 2">JCM 15085</strain>
    </source>
</reference>
<dbReference type="AlphaFoldDB" id="A0A3M8CNW6"/>
<protein>
    <submittedName>
        <fullName evidence="1">Uncharacterized protein</fullName>
    </submittedName>
</protein>
<comment type="caution">
    <text evidence="1">The sequence shown here is derived from an EMBL/GenBank/DDBJ whole genome shotgun (WGS) entry which is preliminary data.</text>
</comment>
<gene>
    <name evidence="1" type="ORF">EDM58_15845</name>
</gene>
<evidence type="ECO:0000313" key="1">
    <source>
        <dbReference type="EMBL" id="RNB77446.1"/>
    </source>
</evidence>